<dbReference type="FunFam" id="1.20.58.530:FF:000001">
    <property type="entry name" value="Myosin heavy chain"/>
    <property type="match status" value="1"/>
</dbReference>
<feature type="region of interest" description="Disordered" evidence="11">
    <location>
        <begin position="2265"/>
        <end position="2285"/>
    </location>
</feature>
<dbReference type="PRINTS" id="PR00193">
    <property type="entry name" value="MYOSINHEAVY"/>
</dbReference>
<evidence type="ECO:0000256" key="9">
    <source>
        <dbReference type="PROSITE-ProRule" id="PRU00782"/>
    </source>
</evidence>
<dbReference type="SMART" id="SM00242">
    <property type="entry name" value="MYSc"/>
    <property type="match status" value="1"/>
</dbReference>
<dbReference type="Gene3D" id="1.20.58.530">
    <property type="match status" value="1"/>
</dbReference>
<dbReference type="SUPFAM" id="SSF52540">
    <property type="entry name" value="P-loop containing nucleoside triphosphate hydrolases"/>
    <property type="match status" value="1"/>
</dbReference>
<dbReference type="FunFam" id="3.40.850.10:FF:000101">
    <property type="entry name" value="Slow myosin heavy chain 2"/>
    <property type="match status" value="1"/>
</dbReference>
<dbReference type="GO" id="GO:0120104">
    <property type="term" value="C:mitotic actomyosin contractile ring, proximal layer"/>
    <property type="evidence" value="ECO:0007669"/>
    <property type="project" value="UniProtKB-ARBA"/>
</dbReference>
<evidence type="ECO:0000256" key="11">
    <source>
        <dbReference type="SAM" id="MobiDB-lite"/>
    </source>
</evidence>
<gene>
    <name evidence="14" type="ORF">HCEG_06450</name>
</gene>
<proteinExistence type="inferred from homology"/>
<name>F0UM38_AJEC8</name>
<dbReference type="SUPFAM" id="SSF90257">
    <property type="entry name" value="Myosin rod fragments"/>
    <property type="match status" value="2"/>
</dbReference>
<evidence type="ECO:0000256" key="5">
    <source>
        <dbReference type="ARBA" id="ARBA00023123"/>
    </source>
</evidence>
<evidence type="ECO:0000259" key="13">
    <source>
        <dbReference type="PROSITE" id="PS51844"/>
    </source>
</evidence>
<dbReference type="Gene3D" id="3.40.850.10">
    <property type="entry name" value="Kinesin motor domain"/>
    <property type="match status" value="1"/>
</dbReference>
<dbReference type="EMBL" id="DS990640">
    <property type="protein sequence ID" value="EGC47235.1"/>
    <property type="molecule type" value="Genomic_DNA"/>
</dbReference>
<dbReference type="Gene3D" id="1.10.10.820">
    <property type="match status" value="1"/>
</dbReference>
<evidence type="ECO:0000256" key="2">
    <source>
        <dbReference type="ARBA" id="ARBA00022741"/>
    </source>
</evidence>
<feature type="compositionally biased region" description="Polar residues" evidence="11">
    <location>
        <begin position="1692"/>
        <end position="1707"/>
    </location>
</feature>
<keyword evidence="6 9" id="KW-0505">Motor protein</keyword>
<feature type="coiled-coil region" evidence="10">
    <location>
        <begin position="1956"/>
        <end position="2068"/>
    </location>
</feature>
<feature type="region of interest" description="Disordered" evidence="11">
    <location>
        <begin position="2395"/>
        <end position="2423"/>
    </location>
</feature>
<dbReference type="PROSITE" id="PS51844">
    <property type="entry name" value="SH3_LIKE"/>
    <property type="match status" value="1"/>
</dbReference>
<evidence type="ECO:0000256" key="8">
    <source>
        <dbReference type="ARBA" id="ARBA00064372"/>
    </source>
</evidence>
<evidence type="ECO:0000256" key="4">
    <source>
        <dbReference type="ARBA" id="ARBA00023054"/>
    </source>
</evidence>
<dbReference type="GO" id="GO:0016020">
    <property type="term" value="C:membrane"/>
    <property type="evidence" value="ECO:0007669"/>
    <property type="project" value="TreeGrafter"/>
</dbReference>
<evidence type="ECO:0000313" key="14">
    <source>
        <dbReference type="EMBL" id="EGC47235.1"/>
    </source>
</evidence>
<comment type="similarity">
    <text evidence="1 9">Belongs to the TRAFAC class myosin-kinesin ATPase superfamily. Myosin family.</text>
</comment>
<dbReference type="InterPro" id="IPR027417">
    <property type="entry name" value="P-loop_NTPase"/>
</dbReference>
<feature type="binding site" evidence="9">
    <location>
        <begin position="266"/>
        <end position="273"/>
    </location>
    <ligand>
        <name>ATP</name>
        <dbReference type="ChEBI" id="CHEBI:30616"/>
    </ligand>
</feature>
<feature type="compositionally biased region" description="Low complexity" evidence="11">
    <location>
        <begin position="15"/>
        <end position="42"/>
    </location>
</feature>
<reference evidence="15" key="1">
    <citation type="submission" date="2008-07" db="EMBL/GenBank/DDBJ databases">
        <title>Annotation of Ajellomyces capsulatus strain H88.</title>
        <authorList>
            <person name="Champion M."/>
            <person name="Cuomo C."/>
            <person name="Ma L.-J."/>
            <person name="Henn M.R."/>
            <person name="Sil A."/>
            <person name="Goldman B."/>
            <person name="Young S.K."/>
            <person name="Kodira C.D."/>
            <person name="Zeng Q."/>
            <person name="Koehrsen M."/>
            <person name="Alvarado L."/>
            <person name="Berlin A."/>
            <person name="Borenstein D."/>
            <person name="Chen Z."/>
            <person name="Engels R."/>
            <person name="Freedman E."/>
            <person name="Gellesch M."/>
            <person name="Goldberg J."/>
            <person name="Griggs A."/>
            <person name="Gujja S."/>
            <person name="Heiman D."/>
            <person name="Hepburn T."/>
            <person name="Howarth C."/>
            <person name="Jen D."/>
            <person name="Larson L."/>
            <person name="Lewis B."/>
            <person name="Mehta T."/>
            <person name="Park D."/>
            <person name="Pearson M."/>
            <person name="Roberts A."/>
            <person name="Saif S."/>
            <person name="Shea T."/>
            <person name="Shenoy N."/>
            <person name="Sisk P."/>
            <person name="Stolte C."/>
            <person name="Sykes S."/>
            <person name="Walk T."/>
            <person name="White J."/>
            <person name="Yandava C."/>
            <person name="Klein B."/>
            <person name="McEwen J.G."/>
            <person name="Puccia R."/>
            <person name="Goldman G.H."/>
            <person name="Felipe M.S."/>
            <person name="Nino-Vega G."/>
            <person name="San-Blas G."/>
            <person name="Taylor J."/>
            <person name="Mendoza L."/>
            <person name="Galagan J."/>
            <person name="Nusbaum C."/>
            <person name="Birren B."/>
        </authorList>
    </citation>
    <scope>NUCLEOTIDE SEQUENCE [LARGE SCALE GENOMIC DNA]</scope>
    <source>
        <strain evidence="15">H88</strain>
    </source>
</reference>
<feature type="domain" description="Myosin N-terminal SH3-like" evidence="13">
    <location>
        <begin position="119"/>
        <end position="169"/>
    </location>
</feature>
<dbReference type="Gene3D" id="3.30.70.1590">
    <property type="match status" value="1"/>
</dbReference>
<feature type="coiled-coil region" evidence="10">
    <location>
        <begin position="1851"/>
        <end position="1878"/>
    </location>
</feature>
<feature type="region of interest" description="Disordered" evidence="11">
    <location>
        <begin position="1676"/>
        <end position="1714"/>
    </location>
</feature>
<dbReference type="GO" id="GO:0000146">
    <property type="term" value="F:microfilament motor activity"/>
    <property type="evidence" value="ECO:0007669"/>
    <property type="project" value="TreeGrafter"/>
</dbReference>
<feature type="domain" description="Myosin motor" evidence="12">
    <location>
        <begin position="173"/>
        <end position="866"/>
    </location>
</feature>
<dbReference type="GO" id="GO:0007015">
    <property type="term" value="P:actin filament organization"/>
    <property type="evidence" value="ECO:0007669"/>
    <property type="project" value="TreeGrafter"/>
</dbReference>
<dbReference type="Pfam" id="PF02736">
    <property type="entry name" value="Myosin_N"/>
    <property type="match status" value="1"/>
</dbReference>
<evidence type="ECO:0000259" key="12">
    <source>
        <dbReference type="PROSITE" id="PS51456"/>
    </source>
</evidence>
<organism evidence="15">
    <name type="scientific">Ajellomyces capsulatus (strain H88)</name>
    <name type="common">Darling's disease fungus</name>
    <name type="synonym">Histoplasma capsulatum</name>
    <dbReference type="NCBI Taxonomy" id="544711"/>
    <lineage>
        <taxon>Eukaryota</taxon>
        <taxon>Fungi</taxon>
        <taxon>Dikarya</taxon>
        <taxon>Ascomycota</taxon>
        <taxon>Pezizomycotina</taxon>
        <taxon>Eurotiomycetes</taxon>
        <taxon>Eurotiomycetidae</taxon>
        <taxon>Onygenales</taxon>
        <taxon>Ajellomycetaceae</taxon>
        <taxon>Histoplasma</taxon>
    </lineage>
</organism>
<dbReference type="GO" id="GO:0051015">
    <property type="term" value="F:actin filament binding"/>
    <property type="evidence" value="ECO:0007669"/>
    <property type="project" value="TreeGrafter"/>
</dbReference>
<dbReference type="InterPro" id="IPR055914">
    <property type="entry name" value="DUF7491"/>
</dbReference>
<keyword evidence="3 9" id="KW-0067">ATP-binding</keyword>
<dbReference type="Gene3D" id="1.20.5.340">
    <property type="match status" value="2"/>
</dbReference>
<evidence type="ECO:0000256" key="7">
    <source>
        <dbReference type="ARBA" id="ARBA00023203"/>
    </source>
</evidence>
<dbReference type="InterPro" id="IPR036961">
    <property type="entry name" value="Kinesin_motor_dom_sf"/>
</dbReference>
<keyword evidence="5 9" id="KW-0518">Myosin</keyword>
<dbReference type="FunFam" id="1.10.10.820:FF:000001">
    <property type="entry name" value="Myosin heavy chain"/>
    <property type="match status" value="1"/>
</dbReference>
<dbReference type="PANTHER" id="PTHR13140:SF857">
    <property type="entry name" value="MYOSIN-11"/>
    <property type="match status" value="1"/>
</dbReference>
<dbReference type="InterPro" id="IPR004009">
    <property type="entry name" value="SH3_Myosin"/>
</dbReference>
<evidence type="ECO:0000256" key="6">
    <source>
        <dbReference type="ARBA" id="ARBA00023175"/>
    </source>
</evidence>
<feature type="region of interest" description="Disordered" evidence="11">
    <location>
        <begin position="1746"/>
        <end position="1770"/>
    </location>
</feature>
<dbReference type="Gene3D" id="4.10.270.10">
    <property type="entry name" value="Myosin, subunit A"/>
    <property type="match status" value="1"/>
</dbReference>
<dbReference type="InterPro" id="IPR001609">
    <property type="entry name" value="Myosin_head_motor_dom-like"/>
</dbReference>
<dbReference type="GO" id="GO:1902404">
    <property type="term" value="P:mitotic actomyosin contractile ring contraction"/>
    <property type="evidence" value="ECO:0007669"/>
    <property type="project" value="UniProtKB-ARBA"/>
</dbReference>
<evidence type="ECO:0000256" key="10">
    <source>
        <dbReference type="SAM" id="Coils"/>
    </source>
</evidence>
<dbReference type="Gene3D" id="1.20.120.720">
    <property type="entry name" value="Myosin VI head, motor domain, U50 subdomain"/>
    <property type="match status" value="1"/>
</dbReference>
<dbReference type="GO" id="GO:0016459">
    <property type="term" value="C:myosin complex"/>
    <property type="evidence" value="ECO:0007669"/>
    <property type="project" value="UniProtKB-KW"/>
</dbReference>
<dbReference type="CDD" id="cd01377">
    <property type="entry name" value="MYSc_class_II"/>
    <property type="match status" value="1"/>
</dbReference>
<dbReference type="Pfam" id="PF24319">
    <property type="entry name" value="DUF7491"/>
    <property type="match status" value="1"/>
</dbReference>
<dbReference type="Proteomes" id="UP000008142">
    <property type="component" value="Unassembled WGS sequence"/>
</dbReference>
<keyword evidence="4 10" id="KW-0175">Coiled coil</keyword>
<dbReference type="STRING" id="544711.F0UM38"/>
<dbReference type="GO" id="GO:0005524">
    <property type="term" value="F:ATP binding"/>
    <property type="evidence" value="ECO:0007669"/>
    <property type="project" value="UniProtKB-UniRule"/>
</dbReference>
<evidence type="ECO:0000256" key="3">
    <source>
        <dbReference type="ARBA" id="ARBA00022840"/>
    </source>
</evidence>
<feature type="compositionally biased region" description="Basic and acidic residues" evidence="11">
    <location>
        <begin position="2269"/>
        <end position="2285"/>
    </location>
</feature>
<sequence>MAPLPQSPSSRRVNPFSRGSPSPSPHSPQAAPTPSSASARPKSVAFATPVSIEQYGHSRNASFSPVSSGIFVPSHTRQRSNSRTNIATSNTFAPQFIKSEELRRGADQIRGIEGDNDFSGKRYVWLSDPEKAFIKGMVLDDTQDGHLLVQCDDGSQREIDSESVDKVNPAKFDRADDMAELTHLNEGSVVHNLLTRYKSDLIYTYSGLFLVTVNPYCPLPIYTNEYVKMYNGRSREETRPHIFAMADQAFRNLVEEGRNQSILVTGESGAGKTENTKKVIQYLAAVASSPEGSQGRLTSKQNSNLSQQILRANPILEAFGNAQTVRNNNSSRFGKFIRIEFSRAGQISGAFIDFYLLEKSRVVKVNSQERSYHIFYQLLRGADKELRHHLQLSELGIEDFWYIRDGNDSISGVSDLDEWNNLMEAFSIMNFSGNDQFVHSANRAAVMHLGMSRAESCGQYQATLTPEGYESAAKACQLLGIPIDPFVKGLLHPKVKAGREWVEKVQTPEQVRLALDALAKGIYERGFADLVSRINKQLDRSGTAGDDSCFIGVLDIAGFEIFETNSFEQLCINYTNEKLQQFFNHHMFVLEQDEYAREQIEWQFIDFGKDLQPTIDLIELPNPIGIFSCLDEDCVMPKATDKSFTEKLHSLWDRKSPKYRSSRLNQGFILTHYAAEVEYSTEGWLEKNKDPLNDNVTRLLSSSSDKHIANLFADWAEVDGEHEVSKSRVKKGLFRTVAQRHKEQLSSLMAQLHSTHPHFVRCILPNHKKRPKLFDGPLVLDQLRCNGVLEGIRIARTGFPNRLSFAEFRQRYEVLCPLMAKGYLDGQSAASLIVENLGLDKSLYRIGLTKMFFRAGVLAELEEQRDTLIRDIMTRFQSVVRGFVQRRIANKRLYRTEATRIIQRNFHVYLDLKSSPWWTLFVRMKPLLGATRTAGEVKKRDDQIKQLEEKVRNDIAERQKLEEERRRADVEVQRIRKTLESERALALDKEEIFKRLQFREIELSEKLAGAIADQESLEDQMDELIASKKKTEEELELRRSQLEQAAQIISRLESEKKELQGQITELEKQLQDIENNHQKRDNEVDRLSQEVKMLNSHLSLKERKLQDLEAKLLKSDQNLDIKLADATKELQFSRKQVKDLVEENRSIRQQISDLSSTSTGYEELVRRKEGEISILRGDVKKLESEKITLEAEKQTLTHRHSDMQQRLREVQAQTDAMTSEKKHLEHEAADVKKLLEAKISEDAEAGQCRKLLDQQVKDLKEQLYAVQADLSRERQSRDDVQILGEHKHAQLQQEFDILNESKITIEKEMYIQQDTLRRATEARAAAEASCKELQKELINLRERFTKVERAHLDAETAIEKKIVAQASERQASLRRDLAAKSSELDEVEKERARLAAQVQDLTRTMAESEAFRIRHDQHKERLERELVTIKGRLAASENDNRALLNKIQQKNLDIARSNSRASDTQRSRMVQIQNEKSRLEEVNKQLLRQLGDAQLSITALEKQKEKLALSVEDLNHEVTREHKATRSAEKASSASNIQLAEANRNLETERQLRIQAQANTRKLQASVDQANKELQDCHQQLTLLHKVFNPEADENPSSWEAVKPNLSKSVDMAAVLESVQNKLRVTEEKCARAESQLAEMRRRHADEMAELDARYSSSKRALLEEIDQNQVAVSRSPNHFKKNSDPVKRYSNPCTPNNRRFNFNDGANDSGRSDRAVDTVAFQKRMDTAAEIEMLQNQLQLTEMQNRQLQSQLERSSPARDSWQDESPSIRRMQLLERENGRLHEKLDDSAKKVSALERSIQSGELTLRDVQARSHEELYDLLNSQEQSRKSLLHAHKSALADLTDAKGQLDKIKHSRVSLEVELRDATSELKELQLAREQDAAGRSQLLQEFADLQIRLDAETSKVSDLTSSLELYKGRADEYFGKLEQAEIAVLKASRAEQFAKAQAKEAEDTCATIMAERKQMDSLIEDLQRQTQSYEEKVEDLAADLDAALQAKRRLQNELEDYRSQRAMDIEDKEISLEQTRKKYQMEFSTLTNELEIERENVLRIRGENARLREEIEELRSKWDDEVLNSSTWAKEKSRLEMTLHDLSISRDEAVNAHNDAQSKIVTLLSQVRGLRTSVDDISSERDALLKEKRTLEARLNEASDRLAELAQGENPSIRNAAEIDRELLELRTKLAQQEDLSSAAVGKMRRAEALATEIQKEIVAERESNAQLFKEKAALEKQLKEAQLKCVDLETKGYTSPSQDVRFLHKRIQELETQLDEQESKRNADQRSIRNVDRTVKDLQSQIDRRDKMNAQLSEDISKSRDKIERLLKAIEELQSSDSENQLQARRAERELREEREKSLRLERELEAWKGLRVERGSATGRSGTAIGLSEVGDRFGGVNVSRRGSGVFVGPGPNGPIEVPQRKLSNSKGFL</sequence>
<comment type="subunit">
    <text evidence="8">Binds to cdc4 and rlc1.</text>
</comment>
<evidence type="ECO:0000256" key="1">
    <source>
        <dbReference type="ARBA" id="ARBA00008314"/>
    </source>
</evidence>
<dbReference type="VEuPathDB" id="FungiDB:I7I53_00664"/>
<dbReference type="OrthoDB" id="6108017at2759"/>
<accession>F0UM38</accession>
<dbReference type="Pfam" id="PF00063">
    <property type="entry name" value="Myosin_head"/>
    <property type="match status" value="1"/>
</dbReference>
<dbReference type="PROSITE" id="PS50096">
    <property type="entry name" value="IQ"/>
    <property type="match status" value="1"/>
</dbReference>
<dbReference type="OMA" id="DVRFLHK"/>
<dbReference type="HOGENOM" id="CLU_000192_5_0_1"/>
<feature type="compositionally biased region" description="Polar residues" evidence="11">
    <location>
        <begin position="1746"/>
        <end position="1755"/>
    </location>
</feature>
<feature type="region of interest" description="Disordered" evidence="11">
    <location>
        <begin position="1"/>
        <end position="42"/>
    </location>
</feature>
<feature type="coiled-coil region" evidence="10">
    <location>
        <begin position="937"/>
        <end position="978"/>
    </location>
</feature>
<dbReference type="PANTHER" id="PTHR13140">
    <property type="entry name" value="MYOSIN"/>
    <property type="match status" value="1"/>
</dbReference>
<dbReference type="GO" id="GO:1903475">
    <property type="term" value="P:mitotic actomyosin contractile ring assembly"/>
    <property type="evidence" value="ECO:0007669"/>
    <property type="project" value="UniProtKB-ARBA"/>
</dbReference>
<keyword evidence="7 9" id="KW-0009">Actin-binding</keyword>
<keyword evidence="2 9" id="KW-0547">Nucleotide-binding</keyword>
<protein>
    <submittedName>
        <fullName evidence="14">Myosin</fullName>
    </submittedName>
</protein>
<dbReference type="PROSITE" id="PS51456">
    <property type="entry name" value="MYOSIN_MOTOR"/>
    <property type="match status" value="1"/>
</dbReference>
<feature type="coiled-coil region" evidence="10">
    <location>
        <begin position="1616"/>
        <end position="1650"/>
    </location>
</feature>
<feature type="region of interest" description="Actin-binding" evidence="9">
    <location>
        <begin position="745"/>
        <end position="767"/>
    </location>
</feature>
<feature type="coiled-coil region" evidence="10">
    <location>
        <begin position="1007"/>
        <end position="1580"/>
    </location>
</feature>
<evidence type="ECO:0000313" key="15">
    <source>
        <dbReference type="Proteomes" id="UP000008142"/>
    </source>
</evidence>